<reference evidence="10" key="1">
    <citation type="journal article" date="2021" name="Proc. Natl. Acad. Sci. U.S.A.">
        <title>Three genomes in the algal genus Volvox reveal the fate of a haploid sex-determining region after a transition to homothallism.</title>
        <authorList>
            <person name="Yamamoto K."/>
            <person name="Hamaji T."/>
            <person name="Kawai-Toyooka H."/>
            <person name="Matsuzaki R."/>
            <person name="Takahashi F."/>
            <person name="Nishimura Y."/>
            <person name="Kawachi M."/>
            <person name="Noguchi H."/>
            <person name="Minakuchi Y."/>
            <person name="Umen J.G."/>
            <person name="Toyoda A."/>
            <person name="Nozaki H."/>
        </authorList>
    </citation>
    <scope>NUCLEOTIDE SEQUENCE</scope>
    <source>
        <strain evidence="10">NIES-3780</strain>
    </source>
</reference>
<evidence type="ECO:0000256" key="3">
    <source>
        <dbReference type="ARBA" id="ARBA00022741"/>
    </source>
</evidence>
<name>A0A8J4AZF5_9CHLO</name>
<dbReference type="PROSITE" id="PS00107">
    <property type="entry name" value="PROTEIN_KINASE_ATP"/>
    <property type="match status" value="1"/>
</dbReference>
<feature type="region of interest" description="Disordered" evidence="7">
    <location>
        <begin position="426"/>
        <end position="445"/>
    </location>
</feature>
<dbReference type="PROSITE" id="PS50011">
    <property type="entry name" value="PROTEIN_KINASE_DOM"/>
    <property type="match status" value="1"/>
</dbReference>
<feature type="non-terminal residue" evidence="10">
    <location>
        <position position="698"/>
    </location>
</feature>
<dbReference type="Gene3D" id="3.30.200.20">
    <property type="entry name" value="Phosphorylase Kinase, domain 1"/>
    <property type="match status" value="1"/>
</dbReference>
<keyword evidence="4" id="KW-0418">Kinase</keyword>
<dbReference type="GO" id="GO:0004674">
    <property type="term" value="F:protein serine/threonine kinase activity"/>
    <property type="evidence" value="ECO:0007669"/>
    <property type="project" value="UniProtKB-KW"/>
</dbReference>
<evidence type="ECO:0000256" key="4">
    <source>
        <dbReference type="ARBA" id="ARBA00022777"/>
    </source>
</evidence>
<dbReference type="SUPFAM" id="SSF56112">
    <property type="entry name" value="Protein kinase-like (PK-like)"/>
    <property type="match status" value="1"/>
</dbReference>
<feature type="binding site" evidence="6">
    <location>
        <position position="233"/>
    </location>
    <ligand>
        <name>ATP</name>
        <dbReference type="ChEBI" id="CHEBI:30616"/>
    </ligand>
</feature>
<gene>
    <name evidence="10" type="ORF">Vafri_5131</name>
</gene>
<keyword evidence="2" id="KW-0808">Transferase</keyword>
<organism evidence="10 11">
    <name type="scientific">Volvox africanus</name>
    <dbReference type="NCBI Taxonomy" id="51714"/>
    <lineage>
        <taxon>Eukaryota</taxon>
        <taxon>Viridiplantae</taxon>
        <taxon>Chlorophyta</taxon>
        <taxon>core chlorophytes</taxon>
        <taxon>Chlorophyceae</taxon>
        <taxon>CS clade</taxon>
        <taxon>Chlamydomonadales</taxon>
        <taxon>Volvocaceae</taxon>
        <taxon>Volvox</taxon>
    </lineage>
</organism>
<dbReference type="Gene3D" id="1.10.510.10">
    <property type="entry name" value="Transferase(Phosphotransferase) domain 1"/>
    <property type="match status" value="1"/>
</dbReference>
<dbReference type="EMBL" id="BNCO01000006">
    <property type="protein sequence ID" value="GIL48661.1"/>
    <property type="molecule type" value="Genomic_DNA"/>
</dbReference>
<dbReference type="Proteomes" id="UP000747399">
    <property type="component" value="Unassembled WGS sequence"/>
</dbReference>
<feature type="region of interest" description="Disordered" evidence="7">
    <location>
        <begin position="83"/>
        <end position="123"/>
    </location>
</feature>
<dbReference type="Pfam" id="PF07714">
    <property type="entry name" value="PK_Tyr_Ser-Thr"/>
    <property type="match status" value="2"/>
</dbReference>
<keyword evidence="8" id="KW-0472">Membrane</keyword>
<dbReference type="InterPro" id="IPR001245">
    <property type="entry name" value="Ser-Thr/Tyr_kinase_cat_dom"/>
</dbReference>
<dbReference type="InterPro" id="IPR000719">
    <property type="entry name" value="Prot_kinase_dom"/>
</dbReference>
<evidence type="ECO:0000259" key="9">
    <source>
        <dbReference type="PROSITE" id="PS50011"/>
    </source>
</evidence>
<dbReference type="SMART" id="SM00220">
    <property type="entry name" value="S_TKc"/>
    <property type="match status" value="1"/>
</dbReference>
<evidence type="ECO:0000313" key="11">
    <source>
        <dbReference type="Proteomes" id="UP000747399"/>
    </source>
</evidence>
<evidence type="ECO:0000256" key="2">
    <source>
        <dbReference type="ARBA" id="ARBA00022679"/>
    </source>
</evidence>
<dbReference type="PROSITE" id="PS00108">
    <property type="entry name" value="PROTEIN_KINASE_ST"/>
    <property type="match status" value="1"/>
</dbReference>
<feature type="transmembrane region" description="Helical" evidence="8">
    <location>
        <begin position="47"/>
        <end position="72"/>
    </location>
</feature>
<dbReference type="PANTHER" id="PTHR44329">
    <property type="entry name" value="SERINE/THREONINE-PROTEIN KINASE TNNI3K-RELATED"/>
    <property type="match status" value="1"/>
</dbReference>
<protein>
    <recommendedName>
        <fullName evidence="9">Protein kinase domain-containing protein</fullName>
    </recommendedName>
</protein>
<dbReference type="PANTHER" id="PTHR44329:SF214">
    <property type="entry name" value="PROTEIN KINASE DOMAIN-CONTAINING PROTEIN"/>
    <property type="match status" value="1"/>
</dbReference>
<comment type="caution">
    <text evidence="10">The sequence shown here is derived from an EMBL/GenBank/DDBJ whole genome shotgun (WGS) entry which is preliminary data.</text>
</comment>
<feature type="region of interest" description="Disordered" evidence="7">
    <location>
        <begin position="179"/>
        <end position="204"/>
    </location>
</feature>
<sequence length="698" mass="71306">LAPPPAPPPTPPPPPPPPLVPRPTPPPAPLEVMAFFLDPATRPRAPLLAAVLPSVLGTLFVVAAVVVGIVWWRRCQRAAAAAAAAPATTAAEKDGTLDPEASPYPAPGDDDRGESGRATLGSKTSGKTFAYPFGRGGPIKYMFRRDTSSSISITISTSAAGTLSGSAAASTAASSALTELSGPNSAAPTAAASPNDSAGNDPTRNIQLHHVLGAGSFGRVYYGTWNGQDVAVKIVPHLDNANAKVQQEVALVARFNHPNVVRALHCATFNGTALEHLHAMQLESLRTSTNTAGSPSLSFETWLVFEYCDAGSLATHLSARATLLATGLTAGAAAAGNAVVAALCGIEPAGDPGGDLGGPERGQQVEGAGAGPEAIKYSVLMHMRAVLSVARDIASGMAYLHALNVCHGDLKCENVLLSTRQPQHQDGATAAAAPSSAAVAGPSAQSLPFEQQPMVGATAASNGTSDGPSFSGGSGGCSDGGDSSSPGPPASSNPAAAASLPGANQPAASVSASLSKCSYTVPYVAKVADFGLSRAFNEASSHLSTGTVGTVTHMCPVLLRTGKMRPSCDVFSFGIILWQLVTGGIPFAGMRYAEIVYKVAVADLRPEFPPYAPRRLVVMAEACWAADPDMRPTFEQLVTQLGELLEVADELQAEQDASMAAAREGAVRVDQVTFTAYSIEDVAVANQWAAAAAAALRD</sequence>
<feature type="domain" description="Protein kinase" evidence="9">
    <location>
        <begin position="206"/>
        <end position="645"/>
    </location>
</feature>
<keyword evidence="8" id="KW-0812">Transmembrane</keyword>
<keyword evidence="8" id="KW-1133">Transmembrane helix</keyword>
<dbReference type="GO" id="GO:0005524">
    <property type="term" value="F:ATP binding"/>
    <property type="evidence" value="ECO:0007669"/>
    <property type="project" value="UniProtKB-UniRule"/>
</dbReference>
<dbReference type="AlphaFoldDB" id="A0A8J4AZF5"/>
<feature type="compositionally biased region" description="Gly residues" evidence="7">
    <location>
        <begin position="470"/>
        <end position="479"/>
    </location>
</feature>
<dbReference type="InterPro" id="IPR008271">
    <property type="entry name" value="Ser/Thr_kinase_AS"/>
</dbReference>
<evidence type="ECO:0000256" key="8">
    <source>
        <dbReference type="SAM" id="Phobius"/>
    </source>
</evidence>
<proteinExistence type="predicted"/>
<feature type="region of interest" description="Disordered" evidence="7">
    <location>
        <begin position="1"/>
        <end position="25"/>
    </location>
</feature>
<evidence type="ECO:0000256" key="1">
    <source>
        <dbReference type="ARBA" id="ARBA00022527"/>
    </source>
</evidence>
<evidence type="ECO:0000256" key="5">
    <source>
        <dbReference type="ARBA" id="ARBA00022840"/>
    </source>
</evidence>
<evidence type="ECO:0000256" key="6">
    <source>
        <dbReference type="PROSITE-ProRule" id="PRU10141"/>
    </source>
</evidence>
<evidence type="ECO:0000313" key="10">
    <source>
        <dbReference type="EMBL" id="GIL48661.1"/>
    </source>
</evidence>
<dbReference type="InterPro" id="IPR017441">
    <property type="entry name" value="Protein_kinase_ATP_BS"/>
</dbReference>
<accession>A0A8J4AZF5</accession>
<dbReference type="InterPro" id="IPR011009">
    <property type="entry name" value="Kinase-like_dom_sf"/>
</dbReference>
<feature type="region of interest" description="Disordered" evidence="7">
    <location>
        <begin position="457"/>
        <end position="502"/>
    </location>
</feature>
<keyword evidence="3 6" id="KW-0547">Nucleotide-binding</keyword>
<feature type="compositionally biased region" description="Low complexity" evidence="7">
    <location>
        <begin position="427"/>
        <end position="444"/>
    </location>
</feature>
<dbReference type="InterPro" id="IPR051681">
    <property type="entry name" value="Ser/Thr_Kinases-Pseudokinases"/>
</dbReference>
<keyword evidence="1" id="KW-0723">Serine/threonine-protein kinase</keyword>
<keyword evidence="11" id="KW-1185">Reference proteome</keyword>
<keyword evidence="5 6" id="KW-0067">ATP-binding</keyword>
<feature type="compositionally biased region" description="Low complexity" evidence="7">
    <location>
        <begin position="179"/>
        <end position="198"/>
    </location>
</feature>
<evidence type="ECO:0000256" key="7">
    <source>
        <dbReference type="SAM" id="MobiDB-lite"/>
    </source>
</evidence>
<feature type="compositionally biased region" description="Low complexity" evidence="7">
    <location>
        <begin position="492"/>
        <end position="502"/>
    </location>
</feature>